<accession>A0ABU7YZZ0</accession>
<evidence type="ECO:0000313" key="3">
    <source>
        <dbReference type="Proteomes" id="UP001355056"/>
    </source>
</evidence>
<keyword evidence="3" id="KW-1185">Reference proteome</keyword>
<dbReference type="EMBL" id="JAXGFP010000005">
    <property type="protein sequence ID" value="MEG3184538.1"/>
    <property type="molecule type" value="Genomic_DNA"/>
</dbReference>
<evidence type="ECO:0008006" key="4">
    <source>
        <dbReference type="Google" id="ProtNLM"/>
    </source>
</evidence>
<comment type="caution">
    <text evidence="2">The sequence shown here is derived from an EMBL/GenBank/DDBJ whole genome shotgun (WGS) entry which is preliminary data.</text>
</comment>
<dbReference type="Proteomes" id="UP001355056">
    <property type="component" value="Unassembled WGS sequence"/>
</dbReference>
<evidence type="ECO:0000313" key="2">
    <source>
        <dbReference type="EMBL" id="MEG3184538.1"/>
    </source>
</evidence>
<protein>
    <recommendedName>
        <fullName evidence="4">SnoaL-like domain-containing protein</fullName>
    </recommendedName>
</protein>
<feature type="signal peptide" evidence="1">
    <location>
        <begin position="1"/>
        <end position="25"/>
    </location>
</feature>
<keyword evidence="1" id="KW-0732">Signal</keyword>
<evidence type="ECO:0000256" key="1">
    <source>
        <dbReference type="SAM" id="SignalP"/>
    </source>
</evidence>
<reference evidence="2 3" key="1">
    <citation type="journal article" date="2016" name="Int. J. Syst. Evol. Microbiol.">
        <title>Lysobacter erysipheiresistens sp. nov., an antagonist of powdery mildew, isolated from tobacco-cultivated soil.</title>
        <authorList>
            <person name="Xie B."/>
            <person name="Li T."/>
            <person name="Lin X."/>
            <person name="Wang C.J."/>
            <person name="Chen Y.J."/>
            <person name="Liu W.J."/>
            <person name="Zhao Z.W."/>
        </authorList>
    </citation>
    <scope>NUCLEOTIDE SEQUENCE [LARGE SCALE GENOMIC DNA]</scope>
    <source>
        <strain evidence="2 3">RS-LYSO-3</strain>
    </source>
</reference>
<gene>
    <name evidence="2" type="ORF">SNE34_11010</name>
</gene>
<feature type="chain" id="PRO_5046316653" description="SnoaL-like domain-containing protein" evidence="1">
    <location>
        <begin position="26"/>
        <end position="168"/>
    </location>
</feature>
<dbReference type="RefSeq" id="WP_332617146.1">
    <property type="nucleotide sequence ID" value="NZ_JAXGFP010000005.1"/>
</dbReference>
<sequence length="168" mass="17987">MNVPRSVLLSFAATALVALSAPAVAVPAHPASVARDLAQLRQATAGFHRLDHAFIAGWTQDITGCLASPEGGMGYHFANFDALSDGVAEALRPELLVYAPSASGGLKLVAVEYLVFADQLPEGAPIPMLFGQHFHFNPAVDAWVLHAWVWEHNPSGMFADWNPRISCD</sequence>
<name>A0ABU7YZZ0_9GAMM</name>
<proteinExistence type="predicted"/>
<organism evidence="2 3">
    <name type="scientific">Novilysobacter erysipheiresistens</name>
    <dbReference type="NCBI Taxonomy" id="1749332"/>
    <lineage>
        <taxon>Bacteria</taxon>
        <taxon>Pseudomonadati</taxon>
        <taxon>Pseudomonadota</taxon>
        <taxon>Gammaproteobacteria</taxon>
        <taxon>Lysobacterales</taxon>
        <taxon>Lysobacteraceae</taxon>
        <taxon>Novilysobacter</taxon>
    </lineage>
</organism>